<dbReference type="Proteomes" id="UP000298714">
    <property type="component" value="Chromosome"/>
</dbReference>
<dbReference type="AlphaFoldDB" id="A0A4D7BVR5"/>
<evidence type="ECO:0000313" key="2">
    <source>
        <dbReference type="Proteomes" id="UP000298714"/>
    </source>
</evidence>
<organism evidence="1 2">
    <name type="scientific">Hankyongella ginsenosidimutans</name>
    <dbReference type="NCBI Taxonomy" id="1763828"/>
    <lineage>
        <taxon>Bacteria</taxon>
        <taxon>Pseudomonadati</taxon>
        <taxon>Pseudomonadota</taxon>
        <taxon>Alphaproteobacteria</taxon>
        <taxon>Sphingomonadales</taxon>
        <taxon>Sphingomonadaceae</taxon>
        <taxon>Hankyongella</taxon>
    </lineage>
</organism>
<keyword evidence="2" id="KW-1185">Reference proteome</keyword>
<protein>
    <submittedName>
        <fullName evidence="1">DUF1491 family protein</fullName>
    </submittedName>
</protein>
<proteinExistence type="predicted"/>
<dbReference type="Pfam" id="PF07372">
    <property type="entry name" value="DUF1491"/>
    <property type="match status" value="1"/>
</dbReference>
<dbReference type="InterPro" id="IPR009964">
    <property type="entry name" value="DUF1491"/>
</dbReference>
<dbReference type="Gene3D" id="3.40.1530.20">
    <property type="entry name" value="Protein of unknown function (DUF1491)"/>
    <property type="match status" value="1"/>
</dbReference>
<gene>
    <name evidence="1" type="ORF">E6W36_08685</name>
</gene>
<name>A0A4D7BVR5_9SPHN</name>
<accession>A0A4D7BVR5</accession>
<evidence type="ECO:0000313" key="1">
    <source>
        <dbReference type="EMBL" id="QCI79589.1"/>
    </source>
</evidence>
<dbReference type="EMBL" id="CP039704">
    <property type="protein sequence ID" value="QCI79589.1"/>
    <property type="molecule type" value="Genomic_DNA"/>
</dbReference>
<dbReference type="KEGG" id="hgn:E6W36_08685"/>
<sequence>MTQINRHLDRDPDLWVLEIETQNVQSILPEPMVPLRRDNPQLRGD</sequence>
<reference evidence="2" key="1">
    <citation type="submission" date="2019-04" db="EMBL/GenBank/DDBJ databases">
        <title>Complete genome sequence of Sphingomonas sp. W1-2-3.</title>
        <authorList>
            <person name="Im W.T."/>
        </authorList>
    </citation>
    <scope>NUCLEOTIDE SEQUENCE [LARGE SCALE GENOMIC DNA]</scope>
    <source>
        <strain evidence="2">W1-2-3</strain>
    </source>
</reference>